<protein>
    <submittedName>
        <fullName evidence="2">Uncharacterized protein</fullName>
    </submittedName>
</protein>
<dbReference type="HOGENOM" id="CLU_2472968_0_0_1"/>
<dbReference type="EnsemblPlants" id="OBART11G18970.1">
    <property type="protein sequence ID" value="OBART11G18970.1"/>
    <property type="gene ID" value="OBART11G18970"/>
</dbReference>
<dbReference type="PaxDb" id="65489-OBART11G18970.1"/>
<dbReference type="Proteomes" id="UP000026960">
    <property type="component" value="Chromosome 11"/>
</dbReference>
<reference evidence="2" key="2">
    <citation type="submission" date="2015-03" db="UniProtKB">
        <authorList>
            <consortium name="EnsemblPlants"/>
        </authorList>
    </citation>
    <scope>IDENTIFICATION</scope>
</reference>
<keyword evidence="3" id="KW-1185">Reference proteome</keyword>
<sequence length="95" mass="10804">MWTTALGKVEEEGDPKLANVSVGRRKRDRVSGTNTLERREKETLVCHEGLRLTCRNHLSHQRHRSSPFGETLGQNRRTKSKGSTTKHRAKPGDKD</sequence>
<feature type="compositionally biased region" description="Basic residues" evidence="1">
    <location>
        <begin position="76"/>
        <end position="89"/>
    </location>
</feature>
<evidence type="ECO:0000313" key="2">
    <source>
        <dbReference type="EnsemblPlants" id="OBART11G18970.1"/>
    </source>
</evidence>
<organism evidence="2">
    <name type="scientific">Oryza barthii</name>
    <dbReference type="NCBI Taxonomy" id="65489"/>
    <lineage>
        <taxon>Eukaryota</taxon>
        <taxon>Viridiplantae</taxon>
        <taxon>Streptophyta</taxon>
        <taxon>Embryophyta</taxon>
        <taxon>Tracheophyta</taxon>
        <taxon>Spermatophyta</taxon>
        <taxon>Magnoliopsida</taxon>
        <taxon>Liliopsida</taxon>
        <taxon>Poales</taxon>
        <taxon>Poaceae</taxon>
        <taxon>BOP clade</taxon>
        <taxon>Oryzoideae</taxon>
        <taxon>Oryzeae</taxon>
        <taxon>Oryzinae</taxon>
        <taxon>Oryza</taxon>
    </lineage>
</organism>
<reference evidence="2" key="1">
    <citation type="journal article" date="2009" name="Rice">
        <title>De Novo Next Generation Sequencing of Plant Genomes.</title>
        <authorList>
            <person name="Rounsley S."/>
            <person name="Marri P.R."/>
            <person name="Yu Y."/>
            <person name="He R."/>
            <person name="Sisneros N."/>
            <person name="Goicoechea J.L."/>
            <person name="Lee S.J."/>
            <person name="Angelova A."/>
            <person name="Kudrna D."/>
            <person name="Luo M."/>
            <person name="Affourtit J."/>
            <person name="Desany B."/>
            <person name="Knight J."/>
            <person name="Niazi F."/>
            <person name="Egholm M."/>
            <person name="Wing R.A."/>
        </authorList>
    </citation>
    <scope>NUCLEOTIDE SEQUENCE [LARGE SCALE GENOMIC DNA]</scope>
    <source>
        <strain evidence="2">cv. IRGC 105608</strain>
    </source>
</reference>
<dbReference type="Gramene" id="OBART11G18970.1">
    <property type="protein sequence ID" value="OBART11G18970.1"/>
    <property type="gene ID" value="OBART11G18970"/>
</dbReference>
<evidence type="ECO:0000256" key="1">
    <source>
        <dbReference type="SAM" id="MobiDB-lite"/>
    </source>
</evidence>
<name>A0A0D3HNP8_9ORYZ</name>
<feature type="region of interest" description="Disordered" evidence="1">
    <location>
        <begin position="1"/>
        <end position="36"/>
    </location>
</feature>
<proteinExistence type="predicted"/>
<evidence type="ECO:0000313" key="3">
    <source>
        <dbReference type="Proteomes" id="UP000026960"/>
    </source>
</evidence>
<accession>A0A0D3HNP8</accession>
<feature type="region of interest" description="Disordered" evidence="1">
    <location>
        <begin position="55"/>
        <end position="95"/>
    </location>
</feature>
<dbReference type="AlphaFoldDB" id="A0A0D3HNP8"/>